<organism evidence="3 4">
    <name type="scientific">Arthrobacter mangrovi</name>
    <dbReference type="NCBI Taxonomy" id="2966350"/>
    <lineage>
        <taxon>Bacteria</taxon>
        <taxon>Bacillati</taxon>
        <taxon>Actinomycetota</taxon>
        <taxon>Actinomycetes</taxon>
        <taxon>Micrococcales</taxon>
        <taxon>Micrococcaceae</taxon>
        <taxon>Arthrobacter</taxon>
    </lineage>
</organism>
<feature type="chain" id="PRO_5047088520" description="Exo-alpha-sialidase" evidence="2">
    <location>
        <begin position="35"/>
        <end position="308"/>
    </location>
</feature>
<gene>
    <name evidence="3" type="ORF">AHIS1636_37270</name>
</gene>
<evidence type="ECO:0000256" key="1">
    <source>
        <dbReference type="SAM" id="MobiDB-lite"/>
    </source>
</evidence>
<keyword evidence="2" id="KW-0732">Signal</keyword>
<accession>A0ABQ5MZA4</accession>
<dbReference type="SUPFAM" id="SSF110296">
    <property type="entry name" value="Oligoxyloglucan reducing end-specific cellobiohydrolase"/>
    <property type="match status" value="1"/>
</dbReference>
<dbReference type="InterPro" id="IPR015943">
    <property type="entry name" value="WD40/YVTN_repeat-like_dom_sf"/>
</dbReference>
<reference evidence="3 4" key="1">
    <citation type="journal article" date="2023" name="Int. J. Syst. Evol. Microbiol.">
        <title>Arthrobacter mangrovi sp. nov., an actinobacterium isolated from the rhizosphere of a mangrove.</title>
        <authorList>
            <person name="Hamada M."/>
            <person name="Saitou S."/>
            <person name="Enomoto N."/>
            <person name="Nanri K."/>
            <person name="Hidaka K."/>
            <person name="Miura T."/>
            <person name="Tamura T."/>
        </authorList>
    </citation>
    <scope>NUCLEOTIDE SEQUENCE [LARGE SCALE GENOMIC DNA]</scope>
    <source>
        <strain evidence="3 4">NBRC 112813</strain>
    </source>
</reference>
<sequence>MKASSFWLPARARLALPAAAAAAVLLLSGCGGTAADSQDKTAQSPGAAARPSGTAKDPATSAELYGHVHGLSADPQSGRVLLATHNGLFEAGSSEPAGPISPVIDLMGFAAAGDGRFIASGHPGPGSDLPEPVGLISSSDGGRTWEQLSRQGESDFHALTATSAGVVGFDGELRTTEDLETWHTVDAGFHPYSLAGTPASAVVLATTEQGIHRSDNGGKTWTAPNAGPVLLLTAFADEATVAGIAPDGLVYTSSDAGRTWQAAGNASAPPEAMTAGIGAGGKLLVWVYTANGLEYSDDGGKTFAPHGS</sequence>
<evidence type="ECO:0000313" key="4">
    <source>
        <dbReference type="Proteomes" id="UP001209654"/>
    </source>
</evidence>
<dbReference type="RefSeq" id="WP_264797376.1">
    <property type="nucleotide sequence ID" value="NZ_BRVS01000029.1"/>
</dbReference>
<dbReference type="PROSITE" id="PS51257">
    <property type="entry name" value="PROKAR_LIPOPROTEIN"/>
    <property type="match status" value="1"/>
</dbReference>
<keyword evidence="4" id="KW-1185">Reference proteome</keyword>
<protein>
    <recommendedName>
        <fullName evidence="5">Exo-alpha-sialidase</fullName>
    </recommendedName>
</protein>
<dbReference type="InterPro" id="IPR054817">
    <property type="entry name" value="Glycosyl_F510_1955-like"/>
</dbReference>
<name>A0ABQ5MZA4_9MICC</name>
<feature type="signal peptide" evidence="2">
    <location>
        <begin position="1"/>
        <end position="34"/>
    </location>
</feature>
<comment type="caution">
    <text evidence="3">The sequence shown here is derived from an EMBL/GenBank/DDBJ whole genome shotgun (WGS) entry which is preliminary data.</text>
</comment>
<evidence type="ECO:0000313" key="3">
    <source>
        <dbReference type="EMBL" id="GLB69284.1"/>
    </source>
</evidence>
<dbReference type="Gene3D" id="2.130.10.10">
    <property type="entry name" value="YVTN repeat-like/Quinoprotein amine dehydrogenase"/>
    <property type="match status" value="1"/>
</dbReference>
<dbReference type="Proteomes" id="UP001209654">
    <property type="component" value="Unassembled WGS sequence"/>
</dbReference>
<evidence type="ECO:0008006" key="5">
    <source>
        <dbReference type="Google" id="ProtNLM"/>
    </source>
</evidence>
<proteinExistence type="predicted"/>
<dbReference type="EMBL" id="BRVS01000029">
    <property type="protein sequence ID" value="GLB69284.1"/>
    <property type="molecule type" value="Genomic_DNA"/>
</dbReference>
<dbReference type="NCBIfam" id="NF045728">
    <property type="entry name" value="glycosyl_F510_1955"/>
    <property type="match status" value="1"/>
</dbReference>
<dbReference type="CDD" id="cd15482">
    <property type="entry name" value="Sialidase_non-viral"/>
    <property type="match status" value="1"/>
</dbReference>
<evidence type="ECO:0000256" key="2">
    <source>
        <dbReference type="SAM" id="SignalP"/>
    </source>
</evidence>
<feature type="region of interest" description="Disordered" evidence="1">
    <location>
        <begin position="34"/>
        <end position="59"/>
    </location>
</feature>